<evidence type="ECO:0000313" key="1">
    <source>
        <dbReference type="EMBL" id="PLN86611.1"/>
    </source>
</evidence>
<name>A0A2J5I990_9EURO</name>
<accession>A0A2J5I990</accession>
<protein>
    <submittedName>
        <fullName evidence="1">Uncharacterized protein</fullName>
    </submittedName>
</protein>
<reference evidence="2" key="1">
    <citation type="submission" date="2017-12" db="EMBL/GenBank/DDBJ databases">
        <authorList>
            <consortium name="DOE Joint Genome Institute"/>
            <person name="Mondo S.J."/>
            <person name="Kjaerbolling I."/>
            <person name="Vesth T.C."/>
            <person name="Frisvad J.C."/>
            <person name="Nybo J.L."/>
            <person name="Theobald S."/>
            <person name="Kuo A."/>
            <person name="Bowyer P."/>
            <person name="Matsuda Y."/>
            <person name="Lyhne E.K."/>
            <person name="Kogle M.E."/>
            <person name="Clum A."/>
            <person name="Lipzen A."/>
            <person name="Salamov A."/>
            <person name="Ngan C.Y."/>
            <person name="Daum C."/>
            <person name="Chiniquy J."/>
            <person name="Barry K."/>
            <person name="LaButti K."/>
            <person name="Haridas S."/>
            <person name="Simmons B.A."/>
            <person name="Magnuson J.K."/>
            <person name="Mortensen U.H."/>
            <person name="Larsen T.O."/>
            <person name="Grigoriev I.V."/>
            <person name="Baker S.E."/>
            <person name="Andersen M.R."/>
            <person name="Nordberg H.P."/>
            <person name="Cantor M.N."/>
            <person name="Hua S.X."/>
        </authorList>
    </citation>
    <scope>NUCLEOTIDE SEQUENCE [LARGE SCALE GENOMIC DNA]</scope>
    <source>
        <strain evidence="2">IBT 19404</strain>
    </source>
</reference>
<sequence>MAMEPVEPRDRYNLRKALTIMERDIKALEKTETFILDQSVLKQYKVRILPLSLEPYDSLAPKFFTSFAPKDMPEPTEQYVDDEYDNHMITRSCDYGRLISNYLDSYVGNLVFDCPGVSRTWLQHQIGDYNFGDNSLWRMYKPEFGTMDIRHVSDASKPHIKCIMHNDIDVDDDHLLYGELYTVIHIMLGQLKLKGFVNDMVAPVLLFSLNQQHPRVIEAYFDGQELLLRHTKRYDFTYLNAAGFKTFAQWLMGDPIGDTSRNAVRT</sequence>
<dbReference type="OrthoDB" id="4177740at2759"/>
<dbReference type="AlphaFoldDB" id="A0A2J5I990"/>
<proteinExistence type="predicted"/>
<dbReference type="EMBL" id="KZ559497">
    <property type="protein sequence ID" value="PLN86611.1"/>
    <property type="molecule type" value="Genomic_DNA"/>
</dbReference>
<gene>
    <name evidence="1" type="ORF">BDW42DRAFT_158122</name>
</gene>
<keyword evidence="2" id="KW-1185">Reference proteome</keyword>
<evidence type="ECO:0000313" key="2">
    <source>
        <dbReference type="Proteomes" id="UP000235023"/>
    </source>
</evidence>
<dbReference type="Proteomes" id="UP000235023">
    <property type="component" value="Unassembled WGS sequence"/>
</dbReference>
<organism evidence="1 2">
    <name type="scientific">Aspergillus taichungensis</name>
    <dbReference type="NCBI Taxonomy" id="482145"/>
    <lineage>
        <taxon>Eukaryota</taxon>
        <taxon>Fungi</taxon>
        <taxon>Dikarya</taxon>
        <taxon>Ascomycota</taxon>
        <taxon>Pezizomycotina</taxon>
        <taxon>Eurotiomycetes</taxon>
        <taxon>Eurotiomycetidae</taxon>
        <taxon>Eurotiales</taxon>
        <taxon>Aspergillaceae</taxon>
        <taxon>Aspergillus</taxon>
        <taxon>Aspergillus subgen. Circumdati</taxon>
    </lineage>
</organism>